<sequence>MKNKTSFKFWFPEQKRYIVMIAVLTLVALYYNKVIGFISVSAIIYFLYYNRKTSDIRQKEWTKYIESLSADIDETVKSAIINLPIPICILEIDGNINWYNNKFADIVKKRELLDNKIEEMIPNLNLRKVLNEKNEMYTNVSIEGNNFNVVYNIVKIENKLESRYLIMVYFIENTKFLKLSKKYYDEKSVFGIVQIDSFDEVLESAGSDMRPLIVADMERTLKAWADSIGAAIKKTRSDKYIVFMENSTLEKLEKEKFAILDEVREINYGNSLPLTLSIGIGVWGDTLVKSLEYAESAIDLALGRGGDQAVIKRKDKSTFYGGRSKGIEKKTKVKARLIAYALKDLVMDSENVLIMGHKNGDLDALGAAMGVYSICAHLDVSANIVLQESNGSIELLLKNIFRSGGYKNLFVKREEAIKMCTKDTLLIVVDTHRPNFTECKELLEIAEKIVVIDHHRRGVEFIDKAVLVYHETYASSASEMVTELIQYISEKPYISRLESEALLAGITLDTKNFTFRTGVRTFEAAATLKKLGADTASVKKLFQGDVETFFAKADVIRSAKIIERKIAISSCEEGIENLSIVIAQGADELLNIKGIKGSFVLGKGKDGIVYVSARSMGEINVQVIMEKLGGGGHIDIAGAQIKDSDISDVISKLEDIVTTYLKEVGL</sequence>
<comment type="similarity">
    <text evidence="6">Belongs to the GdpP/PdeA phosphodiesterase family.</text>
</comment>
<comment type="catalytic activity">
    <reaction evidence="6">
        <text>3',3'-c-di-AMP + H2O = 5'-O-phosphonoadenylyl-(3'-&gt;5')-adenosine + H(+)</text>
        <dbReference type="Rhea" id="RHEA:54420"/>
        <dbReference type="ChEBI" id="CHEBI:15377"/>
        <dbReference type="ChEBI" id="CHEBI:15378"/>
        <dbReference type="ChEBI" id="CHEBI:71500"/>
        <dbReference type="ChEBI" id="CHEBI:138171"/>
    </reaction>
</comment>
<evidence type="ECO:0000256" key="7">
    <source>
        <dbReference type="PIRSR" id="PIRSR026583-50"/>
    </source>
</evidence>
<keyword evidence="6" id="KW-0378">Hydrolase</keyword>
<dbReference type="PIRSF" id="PIRSF026583">
    <property type="entry name" value="YybT"/>
    <property type="match status" value="1"/>
</dbReference>
<evidence type="ECO:0000256" key="8">
    <source>
        <dbReference type="SAM" id="Phobius"/>
    </source>
</evidence>
<dbReference type="Gene3D" id="3.90.1640.10">
    <property type="entry name" value="inorganic pyrophosphatase (n-terminal core)"/>
    <property type="match status" value="1"/>
</dbReference>
<feature type="binding site" evidence="7">
    <location>
        <position position="454"/>
    </location>
    <ligand>
        <name>Mn(2+)</name>
        <dbReference type="ChEBI" id="CHEBI:29035"/>
        <label>2</label>
    </ligand>
</feature>
<dbReference type="InterPro" id="IPR001667">
    <property type="entry name" value="DDH_dom"/>
</dbReference>
<evidence type="ECO:0000256" key="6">
    <source>
        <dbReference type="PIRNR" id="PIRNR026583"/>
    </source>
</evidence>
<comment type="caution">
    <text evidence="10">The sequence shown here is derived from an EMBL/GenBank/DDBJ whole genome shotgun (WGS) entry which is preliminary data.</text>
</comment>
<keyword evidence="3 8" id="KW-0812">Transmembrane</keyword>
<dbReference type="OrthoDB" id="9759476at2"/>
<protein>
    <recommendedName>
        <fullName evidence="6">Cyclic-di-AMP phosphodiesterase</fullName>
        <ecNumber evidence="6">3.1.4.-</ecNumber>
    </recommendedName>
</protein>
<comment type="cofactor">
    <cofactor evidence="7">
        <name>Mn(2+)</name>
        <dbReference type="ChEBI" id="CHEBI:29035"/>
    </cofactor>
    <text evidence="7">For phosphodiesterase activity, probably binds 2 Mn(2+) per subunit.</text>
</comment>
<feature type="binding site" evidence="7">
    <location>
        <position position="361"/>
    </location>
    <ligand>
        <name>Mn(2+)</name>
        <dbReference type="ChEBI" id="CHEBI:29035"/>
        <label>1</label>
    </ligand>
</feature>
<dbReference type="SUPFAM" id="SSF64182">
    <property type="entry name" value="DHH phosphoesterases"/>
    <property type="match status" value="1"/>
</dbReference>
<feature type="domain" description="GGDEF" evidence="9">
    <location>
        <begin position="186"/>
        <end position="314"/>
    </location>
</feature>
<feature type="binding site" evidence="7">
    <location>
        <position position="363"/>
    </location>
    <ligand>
        <name>Mn(2+)</name>
        <dbReference type="ChEBI" id="CHEBI:29035"/>
        <label>2</label>
    </ligand>
</feature>
<dbReference type="PANTHER" id="PTHR47618">
    <property type="entry name" value="BIFUNCTIONAL OLIGORIBONUCLEASE AND PAP PHOSPHATASE NRNA"/>
    <property type="match status" value="1"/>
</dbReference>
<gene>
    <name evidence="10" type="ORF">CLIT_4c01980</name>
</gene>
<evidence type="ECO:0000313" key="10">
    <source>
        <dbReference type="EMBL" id="KDR96360.1"/>
    </source>
</evidence>
<dbReference type="InterPro" id="IPR014528">
    <property type="entry name" value="GdpP/PdeA"/>
</dbReference>
<dbReference type="EC" id="3.1.4.-" evidence="6"/>
<evidence type="ECO:0000313" key="11">
    <source>
        <dbReference type="Proteomes" id="UP000027946"/>
    </source>
</evidence>
<keyword evidence="11" id="KW-1185">Reference proteome</keyword>
<keyword evidence="4 8" id="KW-1133">Transmembrane helix</keyword>
<dbReference type="PROSITE" id="PS50887">
    <property type="entry name" value="GGDEF"/>
    <property type="match status" value="1"/>
</dbReference>
<dbReference type="Gene3D" id="3.30.450.20">
    <property type="entry name" value="PAS domain"/>
    <property type="match status" value="1"/>
</dbReference>
<dbReference type="GO" id="GO:0003676">
    <property type="term" value="F:nucleic acid binding"/>
    <property type="evidence" value="ECO:0007669"/>
    <property type="project" value="UniProtKB-UniRule"/>
</dbReference>
<feature type="binding site" evidence="7">
    <location>
        <position position="430"/>
    </location>
    <ligand>
        <name>Mn(2+)</name>
        <dbReference type="ChEBI" id="CHEBI:29035"/>
        <label>1</label>
    </ligand>
</feature>
<dbReference type="InterPro" id="IPR003156">
    <property type="entry name" value="DHHA1_dom"/>
</dbReference>
<keyword evidence="5 6" id="KW-0472">Membrane</keyword>
<dbReference type="Pfam" id="PF24898">
    <property type="entry name" value="GGDEF_GdpP"/>
    <property type="match status" value="1"/>
</dbReference>
<dbReference type="Pfam" id="PF21370">
    <property type="entry name" value="PAS_GdpP"/>
    <property type="match status" value="1"/>
</dbReference>
<keyword evidence="7" id="KW-0479">Metal-binding</keyword>
<dbReference type="STRING" id="1121324.CLIT_4c01980"/>
<evidence type="ECO:0000256" key="2">
    <source>
        <dbReference type="ARBA" id="ARBA00022475"/>
    </source>
</evidence>
<feature type="binding site" evidence="7">
    <location>
        <position position="357"/>
    </location>
    <ligand>
        <name>Mn(2+)</name>
        <dbReference type="ChEBI" id="CHEBI:29035"/>
        <label>1</label>
    </ligand>
</feature>
<dbReference type="Gene3D" id="3.10.310.30">
    <property type="match status" value="1"/>
</dbReference>
<dbReference type="eggNOG" id="COG3887">
    <property type="taxonomic scope" value="Bacteria"/>
</dbReference>
<organism evidence="10 11">
    <name type="scientific">Peptoclostridium litorale DSM 5388</name>
    <dbReference type="NCBI Taxonomy" id="1121324"/>
    <lineage>
        <taxon>Bacteria</taxon>
        <taxon>Bacillati</taxon>
        <taxon>Bacillota</taxon>
        <taxon>Clostridia</taxon>
        <taxon>Peptostreptococcales</taxon>
        <taxon>Peptoclostridiaceae</taxon>
        <taxon>Peptoclostridium</taxon>
    </lineage>
</organism>
<comment type="function">
    <text evidence="6">Has phosphodiesterase (PDE) activity against cyclic-di-AMP (c-di-AMP).</text>
</comment>
<feature type="transmembrane region" description="Helical" evidence="8">
    <location>
        <begin position="21"/>
        <end position="48"/>
    </location>
</feature>
<dbReference type="Pfam" id="PF01368">
    <property type="entry name" value="DHH"/>
    <property type="match status" value="1"/>
</dbReference>
<dbReference type="Proteomes" id="UP000027946">
    <property type="component" value="Unassembled WGS sequence"/>
</dbReference>
<comment type="subcellular location">
    <subcellularLocation>
        <location evidence="1">Cell membrane</location>
        <topology evidence="1">Multi-pass membrane protein</topology>
    </subcellularLocation>
</comment>
<feature type="binding site" evidence="7">
    <location>
        <position position="430"/>
    </location>
    <ligand>
        <name>Mn(2+)</name>
        <dbReference type="ChEBI" id="CHEBI:29035"/>
        <label>2</label>
    </ligand>
</feature>
<dbReference type="InterPro" id="IPR049553">
    <property type="entry name" value="GdpP-like_PAS"/>
</dbReference>
<dbReference type="EMBL" id="JJMM01000004">
    <property type="protein sequence ID" value="KDR96360.1"/>
    <property type="molecule type" value="Genomic_DNA"/>
</dbReference>
<feature type="binding site" evidence="7">
    <location>
        <position position="509"/>
    </location>
    <ligand>
        <name>Mn(2+)</name>
        <dbReference type="ChEBI" id="CHEBI:29035"/>
        <label>2</label>
    </ligand>
</feature>
<evidence type="ECO:0000256" key="3">
    <source>
        <dbReference type="ARBA" id="ARBA00022692"/>
    </source>
</evidence>
<keyword evidence="2 6" id="KW-1003">Cell membrane</keyword>
<dbReference type="FunFam" id="3.90.1640.10:FF:000002">
    <property type="entry name" value="Cyclic-di-AMP phosphodiesterase"/>
    <property type="match status" value="1"/>
</dbReference>
<evidence type="ECO:0000259" key="9">
    <source>
        <dbReference type="PROSITE" id="PS50887"/>
    </source>
</evidence>
<dbReference type="Pfam" id="PF02272">
    <property type="entry name" value="DHHA1"/>
    <property type="match status" value="1"/>
</dbReference>
<dbReference type="InterPro" id="IPR038763">
    <property type="entry name" value="DHH_sf"/>
</dbReference>
<name>A0A069RJN8_PEPLI</name>
<dbReference type="GO" id="GO:0005886">
    <property type="term" value="C:plasma membrane"/>
    <property type="evidence" value="ECO:0007669"/>
    <property type="project" value="UniProtKB-SubCell"/>
</dbReference>
<dbReference type="GO" id="GO:0106409">
    <property type="term" value="F:cyclic-di-AMP phosphodiesterase activity"/>
    <property type="evidence" value="ECO:0007669"/>
    <property type="project" value="RHEA"/>
</dbReference>
<evidence type="ECO:0000256" key="1">
    <source>
        <dbReference type="ARBA" id="ARBA00004651"/>
    </source>
</evidence>
<keyword evidence="7" id="KW-0464">Manganese</keyword>
<dbReference type="InterPro" id="IPR051319">
    <property type="entry name" value="Oligoribo/pAp-PDE_c-di-AMP_PDE"/>
</dbReference>
<accession>A0A069RJN8</accession>
<dbReference type="InterPro" id="IPR000160">
    <property type="entry name" value="GGDEF_dom"/>
</dbReference>
<proteinExistence type="inferred from homology"/>
<evidence type="ECO:0000256" key="5">
    <source>
        <dbReference type="ARBA" id="ARBA00023136"/>
    </source>
</evidence>
<dbReference type="AlphaFoldDB" id="A0A069RJN8"/>
<dbReference type="PANTHER" id="PTHR47618:SF2">
    <property type="entry name" value="CYCLIC-DI-AMP PHOSPHODIESTERASE GDPP"/>
    <property type="match status" value="1"/>
</dbReference>
<dbReference type="GO" id="GO:0046872">
    <property type="term" value="F:metal ion binding"/>
    <property type="evidence" value="ECO:0007669"/>
    <property type="project" value="UniProtKB-KW"/>
</dbReference>
<dbReference type="GO" id="GO:0016787">
    <property type="term" value="F:hydrolase activity"/>
    <property type="evidence" value="ECO:0007669"/>
    <property type="project" value="UniProtKB-UniRule"/>
</dbReference>
<evidence type="ECO:0000256" key="4">
    <source>
        <dbReference type="ARBA" id="ARBA00022989"/>
    </source>
</evidence>
<reference evidence="10 11" key="1">
    <citation type="submission" date="2014-03" db="EMBL/GenBank/DDBJ databases">
        <title>Genome sequence of Clostridium litorale W6, DSM 5388.</title>
        <authorList>
            <person name="Poehlein A."/>
            <person name="Jagirdar A."/>
            <person name="Khonsari B."/>
            <person name="Chibani C.M."/>
            <person name="Gutierrez Gutierrez D.A."/>
            <person name="Davydova E."/>
            <person name="Alghaithi H.S."/>
            <person name="Nair K.P."/>
            <person name="Dhamotharan K."/>
            <person name="Chandran L."/>
            <person name="G W."/>
            <person name="Daniel R."/>
        </authorList>
    </citation>
    <scope>NUCLEOTIDE SEQUENCE [LARGE SCALE GENOMIC DNA]</scope>
    <source>
        <strain evidence="10 11">W6</strain>
    </source>
</reference>
<dbReference type="RefSeq" id="WP_038262235.1">
    <property type="nucleotide sequence ID" value="NZ_FSRH01000013.1"/>
</dbReference>